<evidence type="ECO:0000256" key="3">
    <source>
        <dbReference type="ARBA" id="ARBA00022989"/>
    </source>
</evidence>
<name>A0A644W1W8_9ZZZZ</name>
<keyword evidence="2 5" id="KW-0812">Transmembrane</keyword>
<organism evidence="6">
    <name type="scientific">bioreactor metagenome</name>
    <dbReference type="NCBI Taxonomy" id="1076179"/>
    <lineage>
        <taxon>unclassified sequences</taxon>
        <taxon>metagenomes</taxon>
        <taxon>ecological metagenomes</taxon>
    </lineage>
</organism>
<feature type="transmembrane region" description="Helical" evidence="5">
    <location>
        <begin position="227"/>
        <end position="245"/>
    </location>
</feature>
<feature type="transmembrane region" description="Helical" evidence="5">
    <location>
        <begin position="39"/>
        <end position="57"/>
    </location>
</feature>
<comment type="caution">
    <text evidence="6">The sequence shown here is derived from an EMBL/GenBank/DDBJ whole genome shotgun (WGS) entry which is preliminary data.</text>
</comment>
<dbReference type="PANTHER" id="PTHR16950:SF16">
    <property type="entry name" value="ZINC TRANSPORTER ZIP13"/>
    <property type="match status" value="1"/>
</dbReference>
<dbReference type="PANTHER" id="PTHR16950">
    <property type="entry name" value="ZINC TRANSPORTER SLC39A7 HISTIDINE-RICH MEMBRANE PROTEIN KE4"/>
    <property type="match status" value="1"/>
</dbReference>
<evidence type="ECO:0000256" key="2">
    <source>
        <dbReference type="ARBA" id="ARBA00022692"/>
    </source>
</evidence>
<reference evidence="6" key="1">
    <citation type="submission" date="2019-08" db="EMBL/GenBank/DDBJ databases">
        <authorList>
            <person name="Kucharzyk K."/>
            <person name="Murdoch R.W."/>
            <person name="Higgins S."/>
            <person name="Loffler F."/>
        </authorList>
    </citation>
    <scope>NUCLEOTIDE SEQUENCE</scope>
</reference>
<gene>
    <name evidence="6" type="primary">zupT_10</name>
    <name evidence="6" type="ORF">SDC9_43727</name>
</gene>
<feature type="transmembrane region" description="Helical" evidence="5">
    <location>
        <begin position="6"/>
        <end position="27"/>
    </location>
</feature>
<dbReference type="GO" id="GO:0046873">
    <property type="term" value="F:metal ion transmembrane transporter activity"/>
    <property type="evidence" value="ECO:0007669"/>
    <property type="project" value="InterPro"/>
</dbReference>
<protein>
    <submittedName>
        <fullName evidence="6">Zinc transporter ZupT</fullName>
    </submittedName>
</protein>
<proteinExistence type="predicted"/>
<evidence type="ECO:0000256" key="1">
    <source>
        <dbReference type="ARBA" id="ARBA00004141"/>
    </source>
</evidence>
<dbReference type="GO" id="GO:0016020">
    <property type="term" value="C:membrane"/>
    <property type="evidence" value="ECO:0007669"/>
    <property type="project" value="UniProtKB-SubCell"/>
</dbReference>
<keyword evidence="4 5" id="KW-0472">Membrane</keyword>
<feature type="transmembrane region" description="Helical" evidence="5">
    <location>
        <begin position="167"/>
        <end position="188"/>
    </location>
</feature>
<evidence type="ECO:0000313" key="6">
    <source>
        <dbReference type="EMBL" id="MPL97536.1"/>
    </source>
</evidence>
<evidence type="ECO:0000256" key="5">
    <source>
        <dbReference type="SAM" id="Phobius"/>
    </source>
</evidence>
<dbReference type="Pfam" id="PF02535">
    <property type="entry name" value="Zip"/>
    <property type="match status" value="2"/>
</dbReference>
<feature type="transmembrane region" description="Helical" evidence="5">
    <location>
        <begin position="69"/>
        <end position="89"/>
    </location>
</feature>
<sequence length="254" mass="27410">MTQLLYTIIALLAASVGSVALSGSLLILNNKWLEKISGYLLYLAGGTLLGAALLGLIPQSAESLHLEEVLIWVLIGILFFFLLEKFILWRMCHDENCERQIHAAGPMIIIGDAVHNAIDGVVIAASFLTSTELGVFVTISVVLHEIPQELGDFGILLKSGYSRKKALLYNLLSGSSSLVAGVAAYFLLDLVQGFIPYALAIAAASFLYVSMADLIPEMHKETKPKESVIQFLLVLLGIAIIFISVTGHSHGHAH</sequence>
<feature type="transmembrane region" description="Helical" evidence="5">
    <location>
        <begin position="194"/>
        <end position="215"/>
    </location>
</feature>
<dbReference type="InterPro" id="IPR003689">
    <property type="entry name" value="ZIP"/>
</dbReference>
<dbReference type="AlphaFoldDB" id="A0A644W1W8"/>
<dbReference type="EMBL" id="VSSQ01000561">
    <property type="protein sequence ID" value="MPL97536.1"/>
    <property type="molecule type" value="Genomic_DNA"/>
</dbReference>
<comment type="subcellular location">
    <subcellularLocation>
        <location evidence="1">Membrane</location>
        <topology evidence="1">Multi-pass membrane protein</topology>
    </subcellularLocation>
</comment>
<keyword evidence="3 5" id="KW-1133">Transmembrane helix</keyword>
<evidence type="ECO:0000256" key="4">
    <source>
        <dbReference type="ARBA" id="ARBA00023136"/>
    </source>
</evidence>
<accession>A0A644W1W8</accession>